<comment type="cofactor">
    <cofactor evidence="9">
        <name>Ni(2+)</name>
        <dbReference type="ChEBI" id="CHEBI:49786"/>
    </cofactor>
    <text evidence="9">Binds 1 nickel ion per monomer.</text>
</comment>
<dbReference type="GO" id="GO:0019284">
    <property type="term" value="P:L-methionine salvage from S-adenosylmethionine"/>
    <property type="evidence" value="ECO:0007669"/>
    <property type="project" value="InterPro"/>
</dbReference>
<evidence type="ECO:0000313" key="11">
    <source>
        <dbReference type="Proteomes" id="UP000249396"/>
    </source>
</evidence>
<evidence type="ECO:0000256" key="8">
    <source>
        <dbReference type="ARBA" id="ARBA00023167"/>
    </source>
</evidence>
<feature type="binding site" evidence="9">
    <location>
        <position position="98"/>
    </location>
    <ligand>
        <name>Ni(2+)</name>
        <dbReference type="ChEBI" id="CHEBI:49786"/>
    </ligand>
</feature>
<dbReference type="GO" id="GO:0016151">
    <property type="term" value="F:nickel cation binding"/>
    <property type="evidence" value="ECO:0007669"/>
    <property type="project" value="UniProtKB-UniRule"/>
</dbReference>
<dbReference type="GO" id="GO:0010308">
    <property type="term" value="F:acireductone dioxygenase (Ni2+-requiring) activity"/>
    <property type="evidence" value="ECO:0007669"/>
    <property type="project" value="UniProtKB-UniRule"/>
</dbReference>
<dbReference type="GO" id="GO:0005506">
    <property type="term" value="F:iron ion binding"/>
    <property type="evidence" value="ECO:0007669"/>
    <property type="project" value="UniProtKB-UniRule"/>
</dbReference>
<comment type="catalytic activity">
    <reaction evidence="9">
        <text>1,2-dihydroxy-5-(methylsulfanyl)pent-1-en-3-one + O2 = 3-(methylsulfanyl)propanoate + CO + formate + 2 H(+)</text>
        <dbReference type="Rhea" id="RHEA:14161"/>
        <dbReference type="ChEBI" id="CHEBI:15378"/>
        <dbReference type="ChEBI" id="CHEBI:15379"/>
        <dbReference type="ChEBI" id="CHEBI:15740"/>
        <dbReference type="ChEBI" id="CHEBI:17245"/>
        <dbReference type="ChEBI" id="CHEBI:49016"/>
        <dbReference type="ChEBI" id="CHEBI:49252"/>
        <dbReference type="EC" id="1.13.11.53"/>
    </reaction>
</comment>
<organism evidence="10 11">
    <name type="scientific">Candidatus Methylumidiphilus alinenensis</name>
    <dbReference type="NCBI Taxonomy" id="2202197"/>
    <lineage>
        <taxon>Bacteria</taxon>
        <taxon>Pseudomonadati</taxon>
        <taxon>Pseudomonadota</taxon>
        <taxon>Gammaproteobacteria</taxon>
        <taxon>Methylococcales</taxon>
        <taxon>Candidatus Methylumidiphilus</taxon>
    </lineage>
</organism>
<comment type="caution">
    <text evidence="10">The sequence shown here is derived from an EMBL/GenBank/DDBJ whole genome shotgun (WGS) entry which is preliminary data.</text>
</comment>
<comment type="subunit">
    <text evidence="9">Monomer.</text>
</comment>
<keyword evidence="8 9" id="KW-0486">Methionine biosynthesis</keyword>
<comment type="function">
    <text evidence="9">Catalyzes 2 different reactions between oxygene and the acireductone 1,2-dihydroxy-3-keto-5-methylthiopentene (DHK-MTPene) depending upon the metal bound in the active site. Fe-containing acireductone dioxygenase (Fe-ARD) produces formate and 2-keto-4-methylthiobutyrate (KMTB), the alpha-ketoacid precursor of methionine in the methionine recycle pathway. Ni-containing acireductone dioxygenase (Ni-ARD) produces methylthiopropionate, carbon monoxide and formate, and does not lie on the methionine recycle pathway.</text>
</comment>
<feature type="binding site" evidence="9">
    <location>
        <position position="140"/>
    </location>
    <ligand>
        <name>Fe(2+)</name>
        <dbReference type="ChEBI" id="CHEBI:29033"/>
    </ligand>
</feature>
<feature type="binding site" evidence="9">
    <location>
        <position position="102"/>
    </location>
    <ligand>
        <name>Fe(2+)</name>
        <dbReference type="ChEBI" id="CHEBI:29033"/>
    </ligand>
</feature>
<dbReference type="CDD" id="cd02232">
    <property type="entry name" value="cupin_ARD"/>
    <property type="match status" value="1"/>
</dbReference>
<dbReference type="GO" id="GO:0010309">
    <property type="term" value="F:acireductone dioxygenase [iron(II)-requiring] activity"/>
    <property type="evidence" value="ECO:0007669"/>
    <property type="project" value="UniProtKB-UniRule"/>
</dbReference>
<dbReference type="UniPathway" id="UPA00904">
    <property type="reaction ID" value="UER00878"/>
</dbReference>
<feature type="binding site" evidence="9">
    <location>
        <position position="96"/>
    </location>
    <ligand>
        <name>Fe(2+)</name>
        <dbReference type="ChEBI" id="CHEBI:29033"/>
    </ligand>
</feature>
<dbReference type="Proteomes" id="UP000249396">
    <property type="component" value="Unassembled WGS sequence"/>
</dbReference>
<feature type="binding site" evidence="9">
    <location>
        <position position="98"/>
    </location>
    <ligand>
        <name>Fe(2+)</name>
        <dbReference type="ChEBI" id="CHEBI:29033"/>
    </ligand>
</feature>
<evidence type="ECO:0000256" key="9">
    <source>
        <dbReference type="HAMAP-Rule" id="MF_01682"/>
    </source>
</evidence>
<dbReference type="HAMAP" id="MF_01682">
    <property type="entry name" value="Salvage_MtnD"/>
    <property type="match status" value="1"/>
</dbReference>
<evidence type="ECO:0000256" key="6">
    <source>
        <dbReference type="ARBA" id="ARBA00023002"/>
    </source>
</evidence>
<dbReference type="Pfam" id="PF03079">
    <property type="entry name" value="ARD"/>
    <property type="match status" value="1"/>
</dbReference>
<dbReference type="PANTHER" id="PTHR23418">
    <property type="entry name" value="ACIREDUCTONE DIOXYGENASE"/>
    <property type="match status" value="1"/>
</dbReference>
<sequence>MSLLTIHSVNHPETAEVIQNFNDITKRLNGIGVQFERWEASHEFGLESNQDAVLSAYAKQVERLRVKYNFKSADVISVTPDHPEKAQLRAKFLSEHTHSDFEVRFFVEGSGLFFLHPDENVYGVLCEKGDLISVPANTKHWFDMGVKPNLKCIRLFTTPEGWAADFTGSLIADQFPRYEQFIRDYA</sequence>
<keyword evidence="2 9" id="KW-0533">Nickel</keyword>
<evidence type="ECO:0000256" key="2">
    <source>
        <dbReference type="ARBA" id="ARBA00022596"/>
    </source>
</evidence>
<dbReference type="InterPro" id="IPR004313">
    <property type="entry name" value="ARD"/>
</dbReference>
<evidence type="ECO:0000313" key="10">
    <source>
        <dbReference type="EMBL" id="PZN79646.1"/>
    </source>
</evidence>
<dbReference type="InterPro" id="IPR011051">
    <property type="entry name" value="RmlC_Cupin_sf"/>
</dbReference>
<proteinExistence type="inferred from homology"/>
<dbReference type="EMBL" id="QJPH01000294">
    <property type="protein sequence ID" value="PZN79646.1"/>
    <property type="molecule type" value="Genomic_DNA"/>
</dbReference>
<comment type="catalytic activity">
    <reaction evidence="1 9">
        <text>1,2-dihydroxy-5-(methylsulfanyl)pent-1-en-3-one + O2 = 4-methylsulfanyl-2-oxobutanoate + formate + 2 H(+)</text>
        <dbReference type="Rhea" id="RHEA:24504"/>
        <dbReference type="ChEBI" id="CHEBI:15378"/>
        <dbReference type="ChEBI" id="CHEBI:15379"/>
        <dbReference type="ChEBI" id="CHEBI:15740"/>
        <dbReference type="ChEBI" id="CHEBI:16723"/>
        <dbReference type="ChEBI" id="CHEBI:49252"/>
        <dbReference type="EC" id="1.13.11.54"/>
    </reaction>
</comment>
<comment type="similarity">
    <text evidence="9">Belongs to the acireductone dioxygenase (ARD) family.</text>
</comment>
<evidence type="ECO:0000256" key="5">
    <source>
        <dbReference type="ARBA" id="ARBA00022964"/>
    </source>
</evidence>
<dbReference type="Gene3D" id="2.60.120.10">
    <property type="entry name" value="Jelly Rolls"/>
    <property type="match status" value="1"/>
</dbReference>
<feature type="site" description="Important to generate the dianion" evidence="9">
    <location>
        <position position="104"/>
    </location>
</feature>
<dbReference type="GO" id="GO:0019509">
    <property type="term" value="P:L-methionine salvage from methylthioadenosine"/>
    <property type="evidence" value="ECO:0007669"/>
    <property type="project" value="UniProtKB-UniRule"/>
</dbReference>
<feature type="binding site" evidence="9">
    <location>
        <position position="102"/>
    </location>
    <ligand>
        <name>Ni(2+)</name>
        <dbReference type="ChEBI" id="CHEBI:49786"/>
    </ligand>
</feature>
<reference evidence="10 11" key="1">
    <citation type="journal article" date="2018" name="Aquat. Microb. Ecol.">
        <title>Gammaproteobacterial methanotrophs dominate.</title>
        <authorList>
            <person name="Rissanen A.J."/>
            <person name="Saarenheimo J."/>
            <person name="Tiirola M."/>
            <person name="Peura S."/>
            <person name="Aalto S.L."/>
            <person name="Karvinen A."/>
            <person name="Nykanen H."/>
        </authorList>
    </citation>
    <scope>NUCLEOTIDE SEQUENCE [LARGE SCALE GENOMIC DNA]</scope>
    <source>
        <strain evidence="10">AMbin10</strain>
    </source>
</reference>
<dbReference type="SUPFAM" id="SSF51182">
    <property type="entry name" value="RmlC-like cupins"/>
    <property type="match status" value="1"/>
</dbReference>
<feature type="binding site" evidence="9">
    <location>
        <position position="96"/>
    </location>
    <ligand>
        <name>Ni(2+)</name>
        <dbReference type="ChEBI" id="CHEBI:49786"/>
    </ligand>
</feature>
<comment type="cofactor">
    <cofactor evidence="9">
        <name>Fe(2+)</name>
        <dbReference type="ChEBI" id="CHEBI:29033"/>
    </cofactor>
    <text evidence="9">Binds 1 Fe(2+) cation per monomer.</text>
</comment>
<feature type="site" description="May play a role in metal incorporation in vivo" evidence="9">
    <location>
        <position position="95"/>
    </location>
</feature>
<evidence type="ECO:0000256" key="3">
    <source>
        <dbReference type="ARBA" id="ARBA00022605"/>
    </source>
</evidence>
<dbReference type="EC" id="1.13.11.54" evidence="9"/>
<dbReference type="InterPro" id="IPR014710">
    <property type="entry name" value="RmlC-like_jellyroll"/>
</dbReference>
<keyword evidence="5 9" id="KW-0223">Dioxygenase</keyword>
<accession>A0A2W4R9Q5</accession>
<dbReference type="PANTHER" id="PTHR23418:SF0">
    <property type="entry name" value="ACIREDUCTONE DIOXYGENASE"/>
    <property type="match status" value="1"/>
</dbReference>
<keyword evidence="4 9" id="KW-0479">Metal-binding</keyword>
<protein>
    <recommendedName>
        <fullName evidence="9">Acireductone dioxygenase</fullName>
    </recommendedName>
    <alternativeName>
        <fullName evidence="9">1,2-dihydroxy-3-keto-5-methylthiopentene dioxygenase</fullName>
        <shortName evidence="9">DHK-MTPene dioxygenase</shortName>
    </alternativeName>
    <alternativeName>
        <fullName evidence="9">Acireductone dioxygenase (Fe(2+)-requiring)</fullName>
        <shortName evidence="9">ARD'</shortName>
        <shortName evidence="9">Fe-ARD</shortName>
        <ecNumber evidence="9">1.13.11.54</ecNumber>
    </alternativeName>
    <alternativeName>
        <fullName evidence="9">Acireductone dioxygenase (Ni(2+)-requiring)</fullName>
        <shortName evidence="9">ARD</shortName>
        <shortName evidence="9">Ni-ARD</shortName>
        <ecNumber evidence="9">1.13.11.53</ecNumber>
    </alternativeName>
</protein>
<evidence type="ECO:0000256" key="1">
    <source>
        <dbReference type="ARBA" id="ARBA00000428"/>
    </source>
</evidence>
<comment type="caution">
    <text evidence="9">Lacks conserved residue(s) required for the propagation of feature annotation.</text>
</comment>
<evidence type="ECO:0000256" key="7">
    <source>
        <dbReference type="ARBA" id="ARBA00023004"/>
    </source>
</evidence>
<keyword evidence="7 9" id="KW-0408">Iron</keyword>
<name>A0A2W4R9Q5_9GAMM</name>
<dbReference type="InterPro" id="IPR023956">
    <property type="entry name" value="ARD_bac"/>
</dbReference>
<feature type="binding site" evidence="9">
    <location>
        <position position="140"/>
    </location>
    <ligand>
        <name>Ni(2+)</name>
        <dbReference type="ChEBI" id="CHEBI:49786"/>
    </ligand>
</feature>
<keyword evidence="6 9" id="KW-0560">Oxidoreductase</keyword>
<keyword evidence="3 9" id="KW-0028">Amino-acid biosynthesis</keyword>
<evidence type="ECO:0000256" key="4">
    <source>
        <dbReference type="ARBA" id="ARBA00022723"/>
    </source>
</evidence>
<dbReference type="AlphaFoldDB" id="A0A2W4R9Q5"/>
<comment type="pathway">
    <text evidence="9">Amino-acid biosynthesis; L-methionine biosynthesis via salvage pathway; L-methionine from S-methyl-5-thio-alpha-D-ribose 1-phosphate: step 5/6.</text>
</comment>
<gene>
    <name evidence="9" type="primary">mtnD</name>
    <name evidence="10" type="ORF">DM484_10985</name>
</gene>
<dbReference type="EC" id="1.13.11.53" evidence="9"/>